<dbReference type="UniPathway" id="UPA00253">
    <property type="reaction ID" value="UER00329"/>
</dbReference>
<comment type="pathway">
    <text evidence="4 6">Amino-acid degradation; L-kynurenine degradation; L-alanine and anthranilate from L-kynurenine: step 1/1.</text>
</comment>
<comment type="caution">
    <text evidence="4">Lacks conserved residue(s) required for the propagation of feature annotation.</text>
</comment>
<proteinExistence type="inferred from homology"/>
<protein>
    <recommendedName>
        <fullName evidence="4 5">Kynureninase</fullName>
        <ecNumber evidence="4 5">3.7.1.3</ecNumber>
    </recommendedName>
    <alternativeName>
        <fullName evidence="4">L-kynurenine hydrolase</fullName>
    </alternativeName>
</protein>
<dbReference type="UniPathway" id="UPA00334">
    <property type="reaction ID" value="UER00455"/>
</dbReference>
<comment type="catalytic activity">
    <reaction evidence="4 6">
        <text>L-kynurenine + H2O = anthranilate + L-alanine + H(+)</text>
        <dbReference type="Rhea" id="RHEA:16813"/>
        <dbReference type="ChEBI" id="CHEBI:15377"/>
        <dbReference type="ChEBI" id="CHEBI:15378"/>
        <dbReference type="ChEBI" id="CHEBI:16567"/>
        <dbReference type="ChEBI" id="CHEBI:57959"/>
        <dbReference type="ChEBI" id="CHEBI:57972"/>
        <dbReference type="EC" id="3.7.1.3"/>
    </reaction>
</comment>
<keyword evidence="2 4" id="KW-0378">Hydrolase</keyword>
<dbReference type="AlphaFoldDB" id="W4QWQ3"/>
<feature type="modified residue" description="N6-(pyridoxal phosphate)lysine" evidence="4">
    <location>
        <position position="234"/>
    </location>
</feature>
<feature type="binding site" evidence="4">
    <location>
        <position position="211"/>
    </location>
    <ligand>
        <name>pyridoxal 5'-phosphate</name>
        <dbReference type="ChEBI" id="CHEBI:597326"/>
    </ligand>
</feature>
<dbReference type="GO" id="GO:0030429">
    <property type="term" value="F:kynureninase activity"/>
    <property type="evidence" value="ECO:0007669"/>
    <property type="project" value="UniProtKB-UniRule"/>
</dbReference>
<dbReference type="SUPFAM" id="SSF53383">
    <property type="entry name" value="PLP-dependent transferases"/>
    <property type="match status" value="1"/>
</dbReference>
<comment type="pathway">
    <text evidence="4 6">Cofactor biosynthesis; NAD(+) biosynthesis; quinolinate from L-kynurenine: step 2/3.</text>
</comment>
<dbReference type="GO" id="GO:0030170">
    <property type="term" value="F:pyridoxal phosphate binding"/>
    <property type="evidence" value="ECO:0007669"/>
    <property type="project" value="UniProtKB-UniRule"/>
</dbReference>
<evidence type="ECO:0000256" key="4">
    <source>
        <dbReference type="HAMAP-Rule" id="MF_01970"/>
    </source>
</evidence>
<evidence type="ECO:0000256" key="5">
    <source>
        <dbReference type="NCBIfam" id="TIGR01814"/>
    </source>
</evidence>
<feature type="binding site" evidence="4">
    <location>
        <position position="233"/>
    </location>
    <ligand>
        <name>pyridoxal 5'-phosphate</name>
        <dbReference type="ChEBI" id="CHEBI:597326"/>
    </ligand>
</feature>
<dbReference type="eggNOG" id="COG3844">
    <property type="taxonomic scope" value="Bacteria"/>
</dbReference>
<dbReference type="InterPro" id="IPR000192">
    <property type="entry name" value="Aminotrans_V_dom"/>
</dbReference>
<gene>
    <name evidence="4" type="primary">kynU</name>
    <name evidence="8" type="ORF">JCM9157_3709</name>
</gene>
<dbReference type="GO" id="GO:0019805">
    <property type="term" value="P:quinolinate biosynthetic process"/>
    <property type="evidence" value="ECO:0007669"/>
    <property type="project" value="UniProtKB-UniRule"/>
</dbReference>
<dbReference type="InterPro" id="IPR010111">
    <property type="entry name" value="Kynureninase"/>
</dbReference>
<dbReference type="EMBL" id="BAUV01000036">
    <property type="protein sequence ID" value="GAE36516.1"/>
    <property type="molecule type" value="Genomic_DNA"/>
</dbReference>
<comment type="similarity">
    <text evidence="4 6">Belongs to the kynureninase family.</text>
</comment>
<dbReference type="PANTHER" id="PTHR14084:SF0">
    <property type="entry name" value="KYNURENINASE"/>
    <property type="match status" value="1"/>
</dbReference>
<dbReference type="GO" id="GO:0009435">
    <property type="term" value="P:NAD+ biosynthetic process"/>
    <property type="evidence" value="ECO:0007669"/>
    <property type="project" value="UniProtKB-UniRule"/>
</dbReference>
<accession>W4QWQ3</accession>
<reference evidence="8 9" key="1">
    <citation type="journal article" date="2014" name="Genome Announc.">
        <title>Draft Genome Sequences of Three Alkaliphilic Bacillus Strains, Bacillus wakoensis JCM 9140T, Bacillus akibai JCM 9157T, and Bacillus hemicellulosilyticus JCM 9152T.</title>
        <authorList>
            <person name="Yuki M."/>
            <person name="Oshima K."/>
            <person name="Suda W."/>
            <person name="Oshida Y."/>
            <person name="Kitamura K."/>
            <person name="Iida T."/>
            <person name="Hattori M."/>
            <person name="Ohkuma M."/>
        </authorList>
    </citation>
    <scope>NUCLEOTIDE SEQUENCE [LARGE SCALE GENOMIC DNA]</scope>
    <source>
        <strain evidence="8 9">JCM 9157</strain>
    </source>
</reference>
<comment type="catalytic activity">
    <reaction evidence="6">
        <text>3-hydroxy-L-kynurenine + H2O = 3-hydroxyanthranilate + L-alanine + H(+)</text>
        <dbReference type="Rhea" id="RHEA:25143"/>
        <dbReference type="ChEBI" id="CHEBI:15377"/>
        <dbReference type="ChEBI" id="CHEBI:15378"/>
        <dbReference type="ChEBI" id="CHEBI:36559"/>
        <dbReference type="ChEBI" id="CHEBI:57972"/>
        <dbReference type="ChEBI" id="CHEBI:58125"/>
        <dbReference type="EC" id="3.7.1.3"/>
    </reaction>
</comment>
<evidence type="ECO:0000259" key="7">
    <source>
        <dbReference type="Pfam" id="PF00266"/>
    </source>
</evidence>
<comment type="cofactor">
    <cofactor evidence="4 6">
        <name>pyridoxal 5'-phosphate</name>
        <dbReference type="ChEBI" id="CHEBI:597326"/>
    </cofactor>
</comment>
<comment type="subunit">
    <text evidence="4 6">Homodimer.</text>
</comment>
<dbReference type="GO" id="GO:0097053">
    <property type="term" value="P:L-kynurenine catabolic process"/>
    <property type="evidence" value="ECO:0007669"/>
    <property type="project" value="UniProtKB-UniRule"/>
</dbReference>
<keyword evidence="9" id="KW-1185">Reference proteome</keyword>
<evidence type="ECO:0000313" key="9">
    <source>
        <dbReference type="Proteomes" id="UP000018896"/>
    </source>
</evidence>
<dbReference type="PANTHER" id="PTHR14084">
    <property type="entry name" value="KYNURENINASE"/>
    <property type="match status" value="1"/>
</dbReference>
<keyword evidence="3 4" id="KW-0663">Pyridoxal phosphate</keyword>
<name>W4QWQ3_HALA3</name>
<dbReference type="PIRSF" id="PIRSF038800">
    <property type="entry name" value="KYNU"/>
    <property type="match status" value="1"/>
</dbReference>
<feature type="binding site" evidence="4">
    <location>
        <position position="208"/>
    </location>
    <ligand>
        <name>pyridoxal 5'-phosphate</name>
        <dbReference type="ChEBI" id="CHEBI:597326"/>
    </ligand>
</feature>
<dbReference type="Pfam" id="PF00266">
    <property type="entry name" value="Aminotran_5"/>
    <property type="match status" value="1"/>
</dbReference>
<dbReference type="InterPro" id="IPR015421">
    <property type="entry name" value="PyrdxlP-dep_Trfase_major"/>
</dbReference>
<organism evidence="8 9">
    <name type="scientific">Halalkalibacter akibai (strain ATCC 43226 / DSM 21942 / CIP 109018 / JCM 9157 / 1139)</name>
    <name type="common">Bacillus akibai</name>
    <dbReference type="NCBI Taxonomy" id="1236973"/>
    <lineage>
        <taxon>Bacteria</taxon>
        <taxon>Bacillati</taxon>
        <taxon>Bacillota</taxon>
        <taxon>Bacilli</taxon>
        <taxon>Bacillales</taxon>
        <taxon>Bacillaceae</taxon>
        <taxon>Halalkalibacter</taxon>
    </lineage>
</organism>
<sequence length="398" mass="44534">MTNFLEKARQLDKQDPLKDLKKEFYLKEDSYYFDGNSLGLLSKKAESAVFEILQMWKDNQIDGWTEGEYPWFTLSEKLSEQMAQVVGAKKKEVIITGQTTTNLHQLIRSLRPFKDGRTKVIVNELEFPSDIYAISAILEEQGLDPLQHLISVKSKDGYTIATEDIISELKDDVALLLMPSVLYRSGQLLDMKKLTEAAHKKGILAVFDCSHSVGCIPHDFHNCGIDAAFWCTYKYLNGGPGAVAGLFIHEKHLPIKAALAGWFGSDKSKQFDMAHNFTPADEAGSLQSGTPHILSIAPLIGSLSITLEAGIQEIREKSLALTDFLMEIAKELLDFNFEYTTPSLANERGGHISLSHPEAARICKALKAEGVISDFRFQIAFYHSTCTCSIIYFFFRCV</sequence>
<evidence type="ECO:0000256" key="1">
    <source>
        <dbReference type="ARBA" id="ARBA00022642"/>
    </source>
</evidence>
<dbReference type="Gene3D" id="3.40.640.10">
    <property type="entry name" value="Type I PLP-dependent aspartate aminotransferase-like (Major domain)"/>
    <property type="match status" value="1"/>
</dbReference>
<dbReference type="STRING" id="1236973.JCM9157_3709"/>
<comment type="function">
    <text evidence="4 6">Catalyzes the cleavage of L-kynurenine (L-Kyn) and L-3-hydroxykynurenine (L-3OHKyn) into anthranilic acid (AA) and 3-hydroxyanthranilic acid (3-OHAA), respectively.</text>
</comment>
<dbReference type="Proteomes" id="UP000018896">
    <property type="component" value="Unassembled WGS sequence"/>
</dbReference>
<keyword evidence="1 4" id="KW-0662">Pyridine nucleotide biosynthesis</keyword>
<evidence type="ECO:0000313" key="8">
    <source>
        <dbReference type="EMBL" id="GAE36516.1"/>
    </source>
</evidence>
<feature type="domain" description="Aminotransferase class V" evidence="7">
    <location>
        <begin position="75"/>
        <end position="364"/>
    </location>
</feature>
<dbReference type="HAMAP" id="MF_01970">
    <property type="entry name" value="Kynureninase"/>
    <property type="match status" value="1"/>
</dbReference>
<feature type="binding site" evidence="4">
    <location>
        <position position="290"/>
    </location>
    <ligand>
        <name>pyridoxal 5'-phosphate</name>
        <dbReference type="ChEBI" id="CHEBI:597326"/>
    </ligand>
</feature>
<comment type="caution">
    <text evidence="8">The sequence shown here is derived from an EMBL/GenBank/DDBJ whole genome shotgun (WGS) entry which is preliminary data.</text>
</comment>
<evidence type="ECO:0000256" key="6">
    <source>
        <dbReference type="PIRNR" id="PIRNR038800"/>
    </source>
</evidence>
<dbReference type="Gene3D" id="3.90.1150.10">
    <property type="entry name" value="Aspartate Aminotransferase, domain 1"/>
    <property type="match status" value="1"/>
</dbReference>
<feature type="binding site" evidence="4">
    <location>
        <begin position="127"/>
        <end position="130"/>
    </location>
    <ligand>
        <name>pyridoxal 5'-phosphate</name>
        <dbReference type="ChEBI" id="CHEBI:597326"/>
    </ligand>
</feature>
<dbReference type="InterPro" id="IPR015422">
    <property type="entry name" value="PyrdxlP-dep_Trfase_small"/>
</dbReference>
<evidence type="ECO:0000256" key="2">
    <source>
        <dbReference type="ARBA" id="ARBA00022801"/>
    </source>
</evidence>
<dbReference type="InterPro" id="IPR015424">
    <property type="entry name" value="PyrdxlP-dep_Trfase"/>
</dbReference>
<dbReference type="NCBIfam" id="TIGR01814">
    <property type="entry name" value="kynureninase"/>
    <property type="match status" value="1"/>
</dbReference>
<evidence type="ECO:0000256" key="3">
    <source>
        <dbReference type="ARBA" id="ARBA00022898"/>
    </source>
</evidence>
<dbReference type="EC" id="3.7.1.3" evidence="4 5"/>
<dbReference type="GO" id="GO:0005737">
    <property type="term" value="C:cytoplasm"/>
    <property type="evidence" value="ECO:0007669"/>
    <property type="project" value="UniProtKB-UniRule"/>
</dbReference>
<feature type="binding site" evidence="4">
    <location>
        <position position="100"/>
    </location>
    <ligand>
        <name>pyridoxal 5'-phosphate</name>
        <dbReference type="ChEBI" id="CHEBI:597326"/>
    </ligand>
</feature>
<feature type="binding site" evidence="4">
    <location>
        <position position="262"/>
    </location>
    <ligand>
        <name>pyridoxal 5'-phosphate</name>
        <dbReference type="ChEBI" id="CHEBI:597326"/>
    </ligand>
</feature>
<dbReference type="GO" id="GO:0019441">
    <property type="term" value="P:L-tryptophan catabolic process to kynurenine"/>
    <property type="evidence" value="ECO:0007669"/>
    <property type="project" value="TreeGrafter"/>
</dbReference>
<dbReference type="GO" id="GO:0043420">
    <property type="term" value="P:anthranilate metabolic process"/>
    <property type="evidence" value="ECO:0007669"/>
    <property type="project" value="TreeGrafter"/>
</dbReference>
<feature type="binding site" evidence="4">
    <location>
        <position position="99"/>
    </location>
    <ligand>
        <name>pyridoxal 5'-phosphate</name>
        <dbReference type="ChEBI" id="CHEBI:597326"/>
    </ligand>
</feature>